<dbReference type="GeneID" id="78455996"/>
<name>A0AAX2J9V8_9FUSO</name>
<dbReference type="InterPro" id="IPR036844">
    <property type="entry name" value="Hint_dom_sf"/>
</dbReference>
<gene>
    <name evidence="2" type="ORF">NCTC12112_01434</name>
</gene>
<evidence type="ECO:0000259" key="1">
    <source>
        <dbReference type="SMART" id="SM00306"/>
    </source>
</evidence>
<keyword evidence="2" id="KW-0067">ATP-binding</keyword>
<dbReference type="GO" id="GO:0004386">
    <property type="term" value="F:helicase activity"/>
    <property type="evidence" value="ECO:0007669"/>
    <property type="project" value="UniProtKB-KW"/>
</dbReference>
<sequence length="175" mass="20038">MNNLKSKCLNGCLAEGTILTMADGSKQRIEEVKIGDMVAVPDARAKRIVDIYTGYEEKISELKLVNGIILKATSNHPIMTEKGYKRLKEVNPLDKVVIRENQLESIEIIAEVEADTRVYNVLLEEMSTIICNDIWVGDFQVQNNLESTRYRNNERINEIETEMKKLMDEFEKLKG</sequence>
<accession>A0AAX2J9V8</accession>
<keyword evidence="2" id="KW-0547">Nucleotide-binding</keyword>
<dbReference type="InterPro" id="IPR006141">
    <property type="entry name" value="Intein_N"/>
</dbReference>
<dbReference type="GO" id="GO:0016539">
    <property type="term" value="P:intein-mediated protein splicing"/>
    <property type="evidence" value="ECO:0007669"/>
    <property type="project" value="InterPro"/>
</dbReference>
<dbReference type="Gene3D" id="2.170.16.10">
    <property type="entry name" value="Hedgehog/Intein (Hint) domain"/>
    <property type="match status" value="1"/>
</dbReference>
<keyword evidence="2" id="KW-0347">Helicase</keyword>
<reference evidence="2 3" key="1">
    <citation type="submission" date="2018-06" db="EMBL/GenBank/DDBJ databases">
        <authorList>
            <consortium name="Pathogen Informatics"/>
            <person name="Doyle S."/>
        </authorList>
    </citation>
    <scope>NUCLEOTIDE SEQUENCE [LARGE SCALE GENOMIC DNA]</scope>
    <source>
        <strain evidence="2 3">NCTC12112</strain>
    </source>
</reference>
<protein>
    <submittedName>
        <fullName evidence="2">Replicative DNA helicase</fullName>
    </submittedName>
</protein>
<evidence type="ECO:0000313" key="3">
    <source>
        <dbReference type="Proteomes" id="UP000249008"/>
    </source>
</evidence>
<dbReference type="KEGG" id="ful:C4N20_14310"/>
<dbReference type="CDD" id="cd00081">
    <property type="entry name" value="Hint"/>
    <property type="match status" value="1"/>
</dbReference>
<dbReference type="EMBL" id="LS483487">
    <property type="protein sequence ID" value="SQJ02528.1"/>
    <property type="molecule type" value="Genomic_DNA"/>
</dbReference>
<proteinExistence type="predicted"/>
<organism evidence="2 3">
    <name type="scientific">Fusobacterium ulcerans</name>
    <dbReference type="NCBI Taxonomy" id="861"/>
    <lineage>
        <taxon>Bacteria</taxon>
        <taxon>Fusobacteriati</taxon>
        <taxon>Fusobacteriota</taxon>
        <taxon>Fusobacteriia</taxon>
        <taxon>Fusobacteriales</taxon>
        <taxon>Fusobacteriaceae</taxon>
        <taxon>Fusobacterium</taxon>
    </lineage>
</organism>
<dbReference type="RefSeq" id="WP_005977374.1">
    <property type="nucleotide sequence ID" value="NZ_CABKNW010000002.1"/>
</dbReference>
<dbReference type="InterPro" id="IPR003587">
    <property type="entry name" value="Hint_dom_N"/>
</dbReference>
<dbReference type="SMART" id="SM00306">
    <property type="entry name" value="HintN"/>
    <property type="match status" value="1"/>
</dbReference>
<dbReference type="PROSITE" id="PS50817">
    <property type="entry name" value="INTEIN_N_TER"/>
    <property type="match status" value="1"/>
</dbReference>
<dbReference type="SUPFAM" id="SSF51294">
    <property type="entry name" value="Hedgehog/intein (Hint) domain"/>
    <property type="match status" value="1"/>
</dbReference>
<dbReference type="AlphaFoldDB" id="A0AAX2J9V8"/>
<keyword evidence="2" id="KW-0378">Hydrolase</keyword>
<evidence type="ECO:0000313" key="2">
    <source>
        <dbReference type="EMBL" id="SQJ02528.1"/>
    </source>
</evidence>
<dbReference type="Proteomes" id="UP000249008">
    <property type="component" value="Chromosome 1"/>
</dbReference>
<feature type="domain" description="Hint" evidence="1">
    <location>
        <begin position="10"/>
        <end position="100"/>
    </location>
</feature>